<proteinExistence type="predicted"/>
<sequence length="147" mass="16878">MMQSMGGFPTNGRLCYPARAVPAPPTSLRKKLLPAIDEWQRLDSSDPAYLSFKRDLLQIEAQEHDPAHPLLLHCVPVHSRFQTPIFHKNFFFPSLTFAPSSPRHHFFCPTLSFSLFHDNKRTNERANERTNGNSPLLTSYSSFAYHH</sequence>
<protein>
    <recommendedName>
        <fullName evidence="3">Ndc10 domain-containing protein</fullName>
    </recommendedName>
</protein>
<accession>A0A163KJ16</accession>
<organism evidence="1">
    <name type="scientific">Absidia glauca</name>
    <name type="common">Pin mould</name>
    <dbReference type="NCBI Taxonomy" id="4829"/>
    <lineage>
        <taxon>Eukaryota</taxon>
        <taxon>Fungi</taxon>
        <taxon>Fungi incertae sedis</taxon>
        <taxon>Mucoromycota</taxon>
        <taxon>Mucoromycotina</taxon>
        <taxon>Mucoromycetes</taxon>
        <taxon>Mucorales</taxon>
        <taxon>Cunninghamellaceae</taxon>
        <taxon>Absidia</taxon>
    </lineage>
</organism>
<name>A0A163KJ16_ABSGL</name>
<dbReference type="InParanoid" id="A0A163KJ16"/>
<evidence type="ECO:0000313" key="2">
    <source>
        <dbReference type="Proteomes" id="UP000078561"/>
    </source>
</evidence>
<keyword evidence="2" id="KW-1185">Reference proteome</keyword>
<evidence type="ECO:0008006" key="3">
    <source>
        <dbReference type="Google" id="ProtNLM"/>
    </source>
</evidence>
<reference evidence="1" key="1">
    <citation type="submission" date="2016-04" db="EMBL/GenBank/DDBJ databases">
        <authorList>
            <person name="Evans L.H."/>
            <person name="Alamgir A."/>
            <person name="Owens N."/>
            <person name="Weber N.D."/>
            <person name="Virtaneva K."/>
            <person name="Barbian K."/>
            <person name="Babar A."/>
            <person name="Rosenke K."/>
        </authorList>
    </citation>
    <scope>NUCLEOTIDE SEQUENCE [LARGE SCALE GENOMIC DNA]</scope>
    <source>
        <strain evidence="1">CBS 101.48</strain>
    </source>
</reference>
<evidence type="ECO:0000313" key="1">
    <source>
        <dbReference type="EMBL" id="SAM08443.1"/>
    </source>
</evidence>
<dbReference type="Proteomes" id="UP000078561">
    <property type="component" value="Unassembled WGS sequence"/>
</dbReference>
<dbReference type="EMBL" id="LT554895">
    <property type="protein sequence ID" value="SAM08443.1"/>
    <property type="molecule type" value="Genomic_DNA"/>
</dbReference>
<dbReference type="OrthoDB" id="2287578at2759"/>
<gene>
    <name evidence="1" type="primary">ABSGL_14106.1 scaffold 14385</name>
</gene>
<dbReference type="AlphaFoldDB" id="A0A163KJ16"/>